<protein>
    <submittedName>
        <fullName evidence="1">Uncharacterized protein</fullName>
    </submittedName>
</protein>
<name>I3ZJB1_TERRK</name>
<sequence>MMAFVAVGSYGDLSGTSRGTDVTLTVTARDVISAGFTRDEYFPINRWRLQAPDLAWRERKSEGKNGPIFPQGVYCGSDCVLPLVSMEQGQNIIEAIYTRFPDTSCDSSCDEKLRTSSITTLGLSEH</sequence>
<gene>
    <name evidence="1" type="ordered locus">Terro_3099</name>
</gene>
<proteinExistence type="predicted"/>
<dbReference type="AlphaFoldDB" id="I3ZJB1"/>
<keyword evidence="2" id="KW-1185">Reference proteome</keyword>
<dbReference type="KEGG" id="trs:Terro_3099"/>
<dbReference type="HOGENOM" id="CLU_1980517_0_0_0"/>
<accession>I3ZJB1</accession>
<dbReference type="Proteomes" id="UP000006056">
    <property type="component" value="Chromosome"/>
</dbReference>
<dbReference type="EMBL" id="CP003379">
    <property type="protein sequence ID" value="AFL89329.1"/>
    <property type="molecule type" value="Genomic_DNA"/>
</dbReference>
<reference evidence="1 2" key="1">
    <citation type="submission" date="2012-06" db="EMBL/GenBank/DDBJ databases">
        <title>Complete genome of Terriglobus roseus DSM 18391.</title>
        <authorList>
            <consortium name="US DOE Joint Genome Institute (JGI-PGF)"/>
            <person name="Lucas S."/>
            <person name="Copeland A."/>
            <person name="Lapidus A."/>
            <person name="Glavina del Rio T."/>
            <person name="Dalin E."/>
            <person name="Tice H."/>
            <person name="Bruce D."/>
            <person name="Goodwin L."/>
            <person name="Pitluck S."/>
            <person name="Peters L."/>
            <person name="Mikhailova N."/>
            <person name="Munk A.C.C."/>
            <person name="Kyrpides N."/>
            <person name="Mavromatis K."/>
            <person name="Ivanova N."/>
            <person name="Brettin T."/>
            <person name="Detter J.C."/>
            <person name="Han C."/>
            <person name="Larimer F."/>
            <person name="Land M."/>
            <person name="Hauser L."/>
            <person name="Markowitz V."/>
            <person name="Cheng J.-F."/>
            <person name="Hugenholtz P."/>
            <person name="Woyke T."/>
            <person name="Wu D."/>
            <person name="Brambilla E."/>
            <person name="Klenk H.-P."/>
            <person name="Eisen J.A."/>
        </authorList>
    </citation>
    <scope>NUCLEOTIDE SEQUENCE [LARGE SCALE GENOMIC DNA]</scope>
    <source>
        <strain evidence="2">DSM 18391 / NRRL B-41598 / KBS 63</strain>
    </source>
</reference>
<evidence type="ECO:0000313" key="2">
    <source>
        <dbReference type="Proteomes" id="UP000006056"/>
    </source>
</evidence>
<organism evidence="1 2">
    <name type="scientific">Terriglobus roseus (strain DSM 18391 / NRRL B-41598 / KBS 63)</name>
    <dbReference type="NCBI Taxonomy" id="926566"/>
    <lineage>
        <taxon>Bacteria</taxon>
        <taxon>Pseudomonadati</taxon>
        <taxon>Acidobacteriota</taxon>
        <taxon>Terriglobia</taxon>
        <taxon>Terriglobales</taxon>
        <taxon>Acidobacteriaceae</taxon>
        <taxon>Terriglobus</taxon>
    </lineage>
</organism>
<evidence type="ECO:0000313" key="1">
    <source>
        <dbReference type="EMBL" id="AFL89329.1"/>
    </source>
</evidence>